<feature type="compositionally biased region" description="Low complexity" evidence="1">
    <location>
        <begin position="234"/>
        <end position="257"/>
    </location>
</feature>
<evidence type="ECO:0000256" key="1">
    <source>
        <dbReference type="SAM" id="MobiDB-lite"/>
    </source>
</evidence>
<feature type="region of interest" description="Disordered" evidence="1">
    <location>
        <begin position="151"/>
        <end position="463"/>
    </location>
</feature>
<feature type="compositionally biased region" description="Basic and acidic residues" evidence="1">
    <location>
        <begin position="605"/>
        <end position="614"/>
    </location>
</feature>
<feature type="compositionally biased region" description="Basic and acidic residues" evidence="1">
    <location>
        <begin position="715"/>
        <end position="726"/>
    </location>
</feature>
<organism evidence="2 3">
    <name type="scientific">Fistulifera solaris</name>
    <name type="common">Oleaginous diatom</name>
    <dbReference type="NCBI Taxonomy" id="1519565"/>
    <lineage>
        <taxon>Eukaryota</taxon>
        <taxon>Sar</taxon>
        <taxon>Stramenopiles</taxon>
        <taxon>Ochrophyta</taxon>
        <taxon>Bacillariophyta</taxon>
        <taxon>Bacillariophyceae</taxon>
        <taxon>Bacillariophycidae</taxon>
        <taxon>Naviculales</taxon>
        <taxon>Naviculaceae</taxon>
        <taxon>Fistulifera</taxon>
    </lineage>
</organism>
<proteinExistence type="predicted"/>
<feature type="compositionally biased region" description="Low complexity" evidence="1">
    <location>
        <begin position="329"/>
        <end position="341"/>
    </location>
</feature>
<feature type="region of interest" description="Disordered" evidence="1">
    <location>
        <begin position="683"/>
        <end position="726"/>
    </location>
</feature>
<accession>A0A1Z5JEK0</accession>
<feature type="compositionally biased region" description="Low complexity" evidence="1">
    <location>
        <begin position="630"/>
        <end position="642"/>
    </location>
</feature>
<feature type="compositionally biased region" description="Basic and acidic residues" evidence="1">
    <location>
        <begin position="363"/>
        <end position="379"/>
    </location>
</feature>
<sequence>MASGTVSRLTAALEMNKTSSHKPPVKMRKAGVFNNTVMTVSDRVQRQRATDTGLKSGSRNKTDLTFLERKRVLPKGSGATVATSLTLTSSGSSGSIEDHSTRPESQANDPSNSDCHSSYASIDSLGLAEFEGDDFDCSGIFADEKDDQKSFMSPVSIKRKMSIKQEDRRPNLPVEGKDRAMSRQRAEKETMTEKKNRISKNGEVKGSSNSTSSKPKEQKEKRCGRDRSEETSERSTVSSRRPISLSKKHAGSSASSKQRPDEDISERSSRRKASFLNKNDDKKTTYATSKRTPQTSSHVQKLASMIDSNHSRRIEKHVEPRSTRGSKLSSYSDNISRSSRSLRQEISDVKDTQDSRLTSKNNRSREETVRKEAEREPIRRLKHSKSSCDSSVSSSSGNRCLSRSAHGRISQATTRKDDTSHRTEGSGKRRERSMSRERRKEKSPGDKHDRQLEEDAASFAQPASLLESFSDLNYILGDGDDDELNFSSHSTQPTQPARLARQPIAPDTAQKKTSRGASEGPRSNNALPKKREEQGKHAPYRSKFRDQYGATGLVETESLAPVKAAKSIFEKNRDENDLMRISKKRTTAKNERQKHLPLELPVYQERPKSASEDDHSVSLASLVGNIVMPGSLHGSGVVSVSSKATPHSDCSDHQSERDDQYPEKPKTRVNKSMEFLEKLSLKKAKQDGCSRKFRGRVRRTKRNADDESCYETDDETVKNTDDGSVL</sequence>
<gene>
    <name evidence="2" type="ORF">FisN_2Hh265</name>
</gene>
<name>A0A1Z5JEK0_FISSO</name>
<feature type="region of interest" description="Disordered" evidence="1">
    <location>
        <begin position="630"/>
        <end position="671"/>
    </location>
</feature>
<protein>
    <submittedName>
        <fullName evidence="2">Uncharacterized protein</fullName>
    </submittedName>
</protein>
<feature type="region of interest" description="Disordered" evidence="1">
    <location>
        <begin position="477"/>
        <end position="547"/>
    </location>
</feature>
<evidence type="ECO:0000313" key="3">
    <source>
        <dbReference type="Proteomes" id="UP000198406"/>
    </source>
</evidence>
<reference evidence="2 3" key="1">
    <citation type="journal article" date="2015" name="Plant Cell">
        <title>Oil accumulation by the oleaginous diatom Fistulifera solaris as revealed by the genome and transcriptome.</title>
        <authorList>
            <person name="Tanaka T."/>
            <person name="Maeda Y."/>
            <person name="Veluchamy A."/>
            <person name="Tanaka M."/>
            <person name="Abida H."/>
            <person name="Marechal E."/>
            <person name="Bowler C."/>
            <person name="Muto M."/>
            <person name="Sunaga Y."/>
            <person name="Tanaka M."/>
            <person name="Yoshino T."/>
            <person name="Taniguchi T."/>
            <person name="Fukuda Y."/>
            <person name="Nemoto M."/>
            <person name="Matsumoto M."/>
            <person name="Wong P.S."/>
            <person name="Aburatani S."/>
            <person name="Fujibuchi W."/>
        </authorList>
    </citation>
    <scope>NUCLEOTIDE SEQUENCE [LARGE SCALE GENOMIC DNA]</scope>
    <source>
        <strain evidence="2 3">JPCC DA0580</strain>
    </source>
</reference>
<feature type="compositionally biased region" description="Basic and acidic residues" evidence="1">
    <location>
        <begin position="258"/>
        <end position="268"/>
    </location>
</feature>
<feature type="region of interest" description="Disordered" evidence="1">
    <location>
        <begin position="579"/>
        <end position="614"/>
    </location>
</feature>
<comment type="caution">
    <text evidence="2">The sequence shown here is derived from an EMBL/GenBank/DDBJ whole genome shotgun (WGS) entry which is preliminary data.</text>
</comment>
<feature type="compositionally biased region" description="Basic and acidic residues" evidence="1">
    <location>
        <begin position="342"/>
        <end position="354"/>
    </location>
</feature>
<feature type="compositionally biased region" description="Basic and acidic residues" evidence="1">
    <location>
        <begin position="214"/>
        <end position="233"/>
    </location>
</feature>
<feature type="compositionally biased region" description="Low complexity" evidence="1">
    <location>
        <begin position="77"/>
        <end position="95"/>
    </location>
</feature>
<feature type="compositionally biased region" description="Basic residues" evidence="1">
    <location>
        <begin position="691"/>
        <end position="701"/>
    </location>
</feature>
<feature type="compositionally biased region" description="Low complexity" evidence="1">
    <location>
        <begin position="387"/>
        <end position="404"/>
    </location>
</feature>
<feature type="compositionally biased region" description="Basic and acidic residues" evidence="1">
    <location>
        <begin position="309"/>
        <end position="322"/>
    </location>
</feature>
<feature type="compositionally biased region" description="Basic and acidic residues" evidence="1">
    <location>
        <begin position="588"/>
        <end position="597"/>
    </location>
</feature>
<dbReference type="EMBL" id="BDSP01000051">
    <property type="protein sequence ID" value="GAX12433.1"/>
    <property type="molecule type" value="Genomic_DNA"/>
</dbReference>
<feature type="compositionally biased region" description="Polar residues" evidence="1">
    <location>
        <begin position="485"/>
        <end position="495"/>
    </location>
</feature>
<keyword evidence="3" id="KW-1185">Reference proteome</keyword>
<feature type="compositionally biased region" description="Polar residues" evidence="1">
    <location>
        <begin position="285"/>
        <end position="299"/>
    </location>
</feature>
<feature type="compositionally biased region" description="Basic and acidic residues" evidence="1">
    <location>
        <begin position="649"/>
        <end position="666"/>
    </location>
</feature>
<feature type="compositionally biased region" description="Polar residues" evidence="1">
    <location>
        <begin position="103"/>
        <end position="117"/>
    </location>
</feature>
<feature type="compositionally biased region" description="Basic and acidic residues" evidence="1">
    <location>
        <begin position="414"/>
        <end position="453"/>
    </location>
</feature>
<evidence type="ECO:0000313" key="2">
    <source>
        <dbReference type="EMBL" id="GAX12433.1"/>
    </source>
</evidence>
<feature type="region of interest" description="Disordered" evidence="1">
    <location>
        <begin position="77"/>
        <end position="117"/>
    </location>
</feature>
<feature type="compositionally biased region" description="Basic and acidic residues" evidence="1">
    <location>
        <begin position="163"/>
        <end position="203"/>
    </location>
</feature>
<dbReference type="InParanoid" id="A0A1Z5JEK0"/>
<dbReference type="Proteomes" id="UP000198406">
    <property type="component" value="Unassembled WGS sequence"/>
</dbReference>
<dbReference type="AlphaFoldDB" id="A0A1Z5JEK0"/>